<feature type="domain" description="AMP-dependent synthetase/ligase" evidence="1">
    <location>
        <begin position="21"/>
        <end position="384"/>
    </location>
</feature>
<sequence length="527" mass="56020">MNTSPSAEEGFGTISVAAILAESAARFPDSAALVVGEERVTYSELWEQTRAYAGALRDRGVGHASRVALLMPNVADFARVYYAVLALGGVVVPLHALLKGREIEYMLRDSGAQLLVCAGPLLEEGAKGAAAAGIDVVTVLVPEGTEGAARLETEAAAAEPISTWLPLQPFETATILYTSGTTGQPKGALGSHFALVEQTNTLLTSTFDLRRGDVIFGGLPMFHTFGQTCVLNTGLRAGATIVMLPKFSGDAALDALARHNINVFFGVPTMYIAMLEAARTNTGRSNALRYCISGGASLPVAVMDRFKAEFGSDIYEGYGLTETSPVATFNHVGKAPRPGTVGQAIWGVQVEIARADVPDAIELLPTGELGELVIRGHNLFTGYLNRPEATAEAVVDGWFRTGDLGTKDGDGYLRILDRKKEMIIRNGFNVYPREVEEVLSRHEAVLSVAVYGVPDETHGQEVAAAVVLNPGSSATIDELRDFAAAELAAYKYPRIITLVTEFPTGPSGKVLKRELTARYSAADTPTG</sequence>
<dbReference type="InterPro" id="IPR050237">
    <property type="entry name" value="ATP-dep_AMP-bd_enzyme"/>
</dbReference>
<protein>
    <submittedName>
        <fullName evidence="3">AMP-binding protein</fullName>
    </submittedName>
</protein>
<dbReference type="InterPro" id="IPR020845">
    <property type="entry name" value="AMP-binding_CS"/>
</dbReference>
<dbReference type="Pfam" id="PF00501">
    <property type="entry name" value="AMP-binding"/>
    <property type="match status" value="1"/>
</dbReference>
<dbReference type="Proteomes" id="UP000464186">
    <property type="component" value="Chromosome"/>
</dbReference>
<dbReference type="InterPro" id="IPR025110">
    <property type="entry name" value="AMP-bd_C"/>
</dbReference>
<reference evidence="3 4" key="1">
    <citation type="submission" date="2020-01" db="EMBL/GenBank/DDBJ databases">
        <title>Pseudarthrobacter psychrotolerans sp. nov., isolated from antarctic soil.</title>
        <authorList>
            <person name="Shin Y."/>
            <person name="Park W."/>
        </authorList>
    </citation>
    <scope>NUCLEOTIDE SEQUENCE [LARGE SCALE GENOMIC DNA]</scope>
    <source>
        <strain evidence="3 4">YJ56</strain>
    </source>
</reference>
<proteinExistence type="predicted"/>
<dbReference type="SUPFAM" id="SSF56801">
    <property type="entry name" value="Acetyl-CoA synthetase-like"/>
    <property type="match status" value="1"/>
</dbReference>
<keyword evidence="4" id="KW-1185">Reference proteome</keyword>
<dbReference type="AlphaFoldDB" id="A0A6P1NNC6"/>
<evidence type="ECO:0000313" key="3">
    <source>
        <dbReference type="EMBL" id="QHK20778.1"/>
    </source>
</evidence>
<dbReference type="Gene3D" id="3.30.300.30">
    <property type="match status" value="1"/>
</dbReference>
<dbReference type="Gene3D" id="3.40.50.12780">
    <property type="entry name" value="N-terminal domain of ligase-like"/>
    <property type="match status" value="1"/>
</dbReference>
<name>A0A6P1NNC6_9MICC</name>
<dbReference type="PANTHER" id="PTHR43767">
    <property type="entry name" value="LONG-CHAIN-FATTY-ACID--COA LIGASE"/>
    <property type="match status" value="1"/>
</dbReference>
<evidence type="ECO:0000259" key="1">
    <source>
        <dbReference type="Pfam" id="PF00501"/>
    </source>
</evidence>
<dbReference type="Pfam" id="PF13193">
    <property type="entry name" value="AMP-binding_C"/>
    <property type="match status" value="1"/>
</dbReference>
<dbReference type="InterPro" id="IPR042099">
    <property type="entry name" value="ANL_N_sf"/>
</dbReference>
<evidence type="ECO:0000313" key="4">
    <source>
        <dbReference type="Proteomes" id="UP000464186"/>
    </source>
</evidence>
<feature type="domain" description="AMP-binding enzyme C-terminal" evidence="2">
    <location>
        <begin position="434"/>
        <end position="509"/>
    </location>
</feature>
<dbReference type="PANTHER" id="PTHR43767:SF12">
    <property type="entry name" value="AMP-DEPENDENT SYNTHETASE AND LIGASE"/>
    <property type="match status" value="1"/>
</dbReference>
<dbReference type="InterPro" id="IPR000873">
    <property type="entry name" value="AMP-dep_synth/lig_dom"/>
</dbReference>
<dbReference type="PROSITE" id="PS00455">
    <property type="entry name" value="AMP_BINDING"/>
    <property type="match status" value="1"/>
</dbReference>
<gene>
    <name evidence="3" type="ORF">GU243_14805</name>
</gene>
<dbReference type="EMBL" id="CP047898">
    <property type="protein sequence ID" value="QHK20778.1"/>
    <property type="molecule type" value="Genomic_DNA"/>
</dbReference>
<dbReference type="InterPro" id="IPR045851">
    <property type="entry name" value="AMP-bd_C_sf"/>
</dbReference>
<dbReference type="KEGG" id="psey:GU243_14805"/>
<accession>A0A6P1NNC6</accession>
<evidence type="ECO:0000259" key="2">
    <source>
        <dbReference type="Pfam" id="PF13193"/>
    </source>
</evidence>
<organism evidence="3 4">
    <name type="scientific">Pseudarthrobacter psychrotolerans</name>
    <dbReference type="NCBI Taxonomy" id="2697569"/>
    <lineage>
        <taxon>Bacteria</taxon>
        <taxon>Bacillati</taxon>
        <taxon>Actinomycetota</taxon>
        <taxon>Actinomycetes</taxon>
        <taxon>Micrococcales</taxon>
        <taxon>Micrococcaceae</taxon>
        <taxon>Pseudarthrobacter</taxon>
    </lineage>
</organism>
<dbReference type="GO" id="GO:0016877">
    <property type="term" value="F:ligase activity, forming carbon-sulfur bonds"/>
    <property type="evidence" value="ECO:0007669"/>
    <property type="project" value="UniProtKB-ARBA"/>
</dbReference>
<dbReference type="CDD" id="cd05936">
    <property type="entry name" value="FC-FACS_FadD_like"/>
    <property type="match status" value="1"/>
</dbReference>